<evidence type="ECO:0000256" key="8">
    <source>
        <dbReference type="ARBA" id="ARBA00022777"/>
    </source>
</evidence>
<evidence type="ECO:0000256" key="6">
    <source>
        <dbReference type="ARBA" id="ARBA00022679"/>
    </source>
</evidence>
<dbReference type="EC" id="2.7.12.1" evidence="13"/>
<feature type="binding site" evidence="10">
    <location>
        <position position="275"/>
    </location>
    <ligand>
        <name>ATP</name>
        <dbReference type="ChEBI" id="CHEBI:30616"/>
    </ligand>
</feature>
<keyword evidence="9 10" id="KW-0067">ATP-binding</keyword>
<feature type="region of interest" description="Disordered" evidence="11">
    <location>
        <begin position="684"/>
        <end position="722"/>
    </location>
</feature>
<name>A0AAF0E361_9BASI</name>
<keyword evidence="7 10" id="KW-0547">Nucleotide-binding</keyword>
<evidence type="ECO:0000256" key="10">
    <source>
        <dbReference type="PROSITE-ProRule" id="PRU10141"/>
    </source>
</evidence>
<dbReference type="CDD" id="cd14212">
    <property type="entry name" value="PKc_YAK1"/>
    <property type="match status" value="1"/>
</dbReference>
<sequence length="810" mass="89130">MVRGGHGIEASGSDGPWEDESTGNGSLALSQDTDDLALEGRAEAVAVAEARLMEERLADTARRLTQPASDMHYTSGSQRDPLVHMSTSTTSMRTPSPVSSSSSSSIESTSMTEVVQGRETASSTTSTAASTQMRTKRPGQPQFEGFWQVHSLEDLRPMTDIRALCDKQRRADPAGGLVSPLKALTSYLHHTYHMVNPAFVYELAFNPRRVLTKPSKPVYNDGHDNEDSDYILYVNDYLGGEDGHRYLILDVLGQGTFGQVVKCQNMTTHEIVAVKVIKNKPAYFNQSMMEVTILETLNQHWDPDDRHNILRLQDTFIHHKHLCLVFELLSSNLYELIKQNSFRGLSTSLVRVFITQLLDALTVLKDARLIHCDLKPENILLRTLQAPSIKLVDFGSACHEEQTVYTYIQSRFYRSPEVLLGLPYTASIDMWSLGCIAAELFLGLPIFPGTSEYNQISRIVHMLGLPPTFMLERGRQTREFFNVHTDSYGRPTYQLKPMDQYSREHRVQEQASKQYFPGTTLPEIIRLTPMPRRAHRSADTEKEMANRAAFTDFVAGLLNPNPLERWTPQQAKQHPFITGEPFTQPWIPLSTTPPQQATSAVAAAAAASQAMYEDTVTEDPYAVAQPYARAQGSKRASYISPPGSRAYAAGAPSHTIVGTPSTDTHHVYDREAYSAGASLPVYASAPPPAPASGPGSHEHDAAWAWSPAGTPQASVPDGAAAQYSPPATAGFSVVVHGGDTYGHSEHGARRPSHKLSPTAAKGSVPYGSTHDAADTMNDPYAQAPRYAGPSLHDERRMDPTVLPMYVNRAP</sequence>
<proteinExistence type="inferred from homology"/>
<evidence type="ECO:0000256" key="4">
    <source>
        <dbReference type="ARBA" id="ARBA00022527"/>
    </source>
</evidence>
<dbReference type="InterPro" id="IPR011009">
    <property type="entry name" value="Kinase-like_dom_sf"/>
</dbReference>
<dbReference type="PANTHER" id="PTHR24058">
    <property type="entry name" value="DUAL SPECIFICITY PROTEIN KINASE"/>
    <property type="match status" value="1"/>
</dbReference>
<evidence type="ECO:0000256" key="5">
    <source>
        <dbReference type="ARBA" id="ARBA00022553"/>
    </source>
</evidence>
<dbReference type="Gene3D" id="1.10.510.10">
    <property type="entry name" value="Transferase(Phosphotransferase) domain 1"/>
    <property type="match status" value="1"/>
</dbReference>
<dbReference type="GO" id="GO:0004712">
    <property type="term" value="F:protein serine/threonine/tyrosine kinase activity"/>
    <property type="evidence" value="ECO:0007669"/>
    <property type="project" value="UniProtKB-EC"/>
</dbReference>
<dbReference type="PROSITE" id="PS00108">
    <property type="entry name" value="PROTEIN_KINASE_ST"/>
    <property type="match status" value="1"/>
</dbReference>
<evidence type="ECO:0000256" key="11">
    <source>
        <dbReference type="SAM" id="MobiDB-lite"/>
    </source>
</evidence>
<dbReference type="GO" id="GO:0004674">
    <property type="term" value="F:protein serine/threonine kinase activity"/>
    <property type="evidence" value="ECO:0007669"/>
    <property type="project" value="UniProtKB-KW"/>
</dbReference>
<evidence type="ECO:0000256" key="9">
    <source>
        <dbReference type="ARBA" id="ARBA00022840"/>
    </source>
</evidence>
<feature type="compositionally biased region" description="Polar residues" evidence="11">
    <location>
        <begin position="66"/>
        <end position="78"/>
    </location>
</feature>
<keyword evidence="3" id="KW-0963">Cytoplasm</keyword>
<dbReference type="GO" id="GO:0004713">
    <property type="term" value="F:protein tyrosine kinase activity"/>
    <property type="evidence" value="ECO:0007669"/>
    <property type="project" value="TreeGrafter"/>
</dbReference>
<dbReference type="InterPro" id="IPR008271">
    <property type="entry name" value="Ser/Thr_kinase_AS"/>
</dbReference>
<dbReference type="PANTHER" id="PTHR24058:SF17">
    <property type="entry name" value="HOMEODOMAIN INTERACTING PROTEIN KINASE, ISOFORM D"/>
    <property type="match status" value="1"/>
</dbReference>
<dbReference type="GO" id="GO:0005634">
    <property type="term" value="C:nucleus"/>
    <property type="evidence" value="ECO:0007669"/>
    <property type="project" value="TreeGrafter"/>
</dbReference>
<dbReference type="GO" id="GO:0005524">
    <property type="term" value="F:ATP binding"/>
    <property type="evidence" value="ECO:0007669"/>
    <property type="project" value="UniProtKB-UniRule"/>
</dbReference>
<keyword evidence="8 13" id="KW-0418">Kinase</keyword>
<comment type="subcellular location">
    <subcellularLocation>
        <location evidence="1">Cytoplasm</location>
    </subcellularLocation>
</comment>
<evidence type="ECO:0000313" key="13">
    <source>
        <dbReference type="EMBL" id="WFD18627.1"/>
    </source>
</evidence>
<evidence type="ECO:0000256" key="7">
    <source>
        <dbReference type="ARBA" id="ARBA00022741"/>
    </source>
</evidence>
<feature type="domain" description="Protein kinase" evidence="12">
    <location>
        <begin position="246"/>
        <end position="577"/>
    </location>
</feature>
<dbReference type="Proteomes" id="UP001220961">
    <property type="component" value="Chromosome 2"/>
</dbReference>
<dbReference type="InterPro" id="IPR050494">
    <property type="entry name" value="Ser_Thr_dual-spec_kinase"/>
</dbReference>
<evidence type="ECO:0000313" key="14">
    <source>
        <dbReference type="Proteomes" id="UP001220961"/>
    </source>
</evidence>
<dbReference type="EMBL" id="CP119909">
    <property type="protein sequence ID" value="WFD18627.1"/>
    <property type="molecule type" value="Genomic_DNA"/>
</dbReference>
<feature type="region of interest" description="Disordered" evidence="11">
    <location>
        <begin position="734"/>
        <end position="795"/>
    </location>
</feature>
<accession>A0AAF0E361</accession>
<keyword evidence="5" id="KW-0597">Phosphoprotein</keyword>
<feature type="compositionally biased region" description="Low complexity" evidence="11">
    <location>
        <begin position="86"/>
        <end position="131"/>
    </location>
</feature>
<dbReference type="SUPFAM" id="SSF56112">
    <property type="entry name" value="Protein kinase-like (PK-like)"/>
    <property type="match status" value="1"/>
</dbReference>
<keyword evidence="6 13" id="KW-0808">Transferase</keyword>
<protein>
    <submittedName>
        <fullName evidence="13">Dual-specificity kinase</fullName>
        <ecNumber evidence="13">2.7.12.1</ecNumber>
    </submittedName>
</protein>
<organism evidence="13 14">
    <name type="scientific">Malassezia caprae</name>
    <dbReference type="NCBI Taxonomy" id="1381934"/>
    <lineage>
        <taxon>Eukaryota</taxon>
        <taxon>Fungi</taxon>
        <taxon>Dikarya</taxon>
        <taxon>Basidiomycota</taxon>
        <taxon>Ustilaginomycotina</taxon>
        <taxon>Malasseziomycetes</taxon>
        <taxon>Malasseziales</taxon>
        <taxon>Malasseziaceae</taxon>
        <taxon>Malassezia</taxon>
    </lineage>
</organism>
<evidence type="ECO:0000256" key="2">
    <source>
        <dbReference type="ARBA" id="ARBA00008867"/>
    </source>
</evidence>
<gene>
    <name evidence="13" type="primary">YAK1</name>
    <name evidence="13" type="ORF">MCAP1_000833</name>
</gene>
<dbReference type="Gene3D" id="3.30.200.20">
    <property type="entry name" value="Phosphorylase Kinase, domain 1"/>
    <property type="match status" value="1"/>
</dbReference>
<keyword evidence="4" id="KW-0723">Serine/threonine-protein kinase</keyword>
<dbReference type="FunFam" id="1.10.510.10:FF:000380">
    <property type="entry name" value="Serine/threonine-protein kinase ppk15"/>
    <property type="match status" value="1"/>
</dbReference>
<dbReference type="FunFam" id="3.30.200.20:FF:000087">
    <property type="entry name" value="Dual specificity tyrosine-phosphorylation-regulated kinase 1A"/>
    <property type="match status" value="1"/>
</dbReference>
<evidence type="ECO:0000256" key="3">
    <source>
        <dbReference type="ARBA" id="ARBA00022490"/>
    </source>
</evidence>
<feature type="region of interest" description="Disordered" evidence="11">
    <location>
        <begin position="62"/>
        <end position="141"/>
    </location>
</feature>
<dbReference type="InterPro" id="IPR017441">
    <property type="entry name" value="Protein_kinase_ATP_BS"/>
</dbReference>
<evidence type="ECO:0000259" key="12">
    <source>
        <dbReference type="PROSITE" id="PS50011"/>
    </source>
</evidence>
<dbReference type="Pfam" id="PF00069">
    <property type="entry name" value="Pkinase"/>
    <property type="match status" value="1"/>
</dbReference>
<dbReference type="InterPro" id="IPR000719">
    <property type="entry name" value="Prot_kinase_dom"/>
</dbReference>
<comment type="similarity">
    <text evidence="2">Belongs to the protein kinase superfamily. CMGC Ser/Thr protein kinase family. MNB/DYRK subfamily.</text>
</comment>
<dbReference type="GO" id="GO:0005737">
    <property type="term" value="C:cytoplasm"/>
    <property type="evidence" value="ECO:0007669"/>
    <property type="project" value="UniProtKB-SubCell"/>
</dbReference>
<evidence type="ECO:0000256" key="1">
    <source>
        <dbReference type="ARBA" id="ARBA00004496"/>
    </source>
</evidence>
<reference evidence="13" key="1">
    <citation type="submission" date="2023-03" db="EMBL/GenBank/DDBJ databases">
        <title>Mating type loci evolution in Malassezia.</title>
        <authorList>
            <person name="Coelho M.A."/>
        </authorList>
    </citation>
    <scope>NUCLEOTIDE SEQUENCE</scope>
    <source>
        <strain evidence="13">CBS 10434</strain>
    </source>
</reference>
<dbReference type="SMART" id="SM00220">
    <property type="entry name" value="S_TKc"/>
    <property type="match status" value="1"/>
</dbReference>
<keyword evidence="14" id="KW-1185">Reference proteome</keyword>
<dbReference type="AlphaFoldDB" id="A0AAF0E361"/>
<feature type="region of interest" description="Disordered" evidence="11">
    <location>
        <begin position="1"/>
        <end position="35"/>
    </location>
</feature>
<dbReference type="PROSITE" id="PS00107">
    <property type="entry name" value="PROTEIN_KINASE_ATP"/>
    <property type="match status" value="1"/>
</dbReference>
<feature type="compositionally biased region" description="Polar residues" evidence="11">
    <location>
        <begin position="22"/>
        <end position="31"/>
    </location>
</feature>
<dbReference type="PROSITE" id="PS50011">
    <property type="entry name" value="PROTEIN_KINASE_DOM"/>
    <property type="match status" value="1"/>
</dbReference>